<feature type="transmembrane region" description="Helical" evidence="5">
    <location>
        <begin position="28"/>
        <end position="46"/>
    </location>
</feature>
<comment type="subcellular location">
    <subcellularLocation>
        <location evidence="1">Membrane</location>
        <topology evidence="1">Multi-pass membrane protein</topology>
    </subcellularLocation>
</comment>
<evidence type="ECO:0000259" key="6">
    <source>
        <dbReference type="PROSITE" id="PS51012"/>
    </source>
</evidence>
<name>A0A7G9Z5J1_9EURY</name>
<feature type="transmembrane region" description="Helical" evidence="5">
    <location>
        <begin position="66"/>
        <end position="86"/>
    </location>
</feature>
<organism evidence="7">
    <name type="scientific">Candidatus Methanophaga sp. ANME-1 ERB7</name>
    <dbReference type="NCBI Taxonomy" id="2759913"/>
    <lineage>
        <taxon>Archaea</taxon>
        <taxon>Methanobacteriati</taxon>
        <taxon>Methanobacteriota</taxon>
        <taxon>Stenosarchaea group</taxon>
        <taxon>Methanomicrobia</taxon>
        <taxon>Candidatus Methanophagales</taxon>
        <taxon>Candidatus Methanophagaceae</taxon>
        <taxon>Candidatus Methanophaga</taxon>
    </lineage>
</organism>
<dbReference type="PANTHER" id="PTHR43229:SF2">
    <property type="entry name" value="NODULATION PROTEIN J"/>
    <property type="match status" value="1"/>
</dbReference>
<dbReference type="PANTHER" id="PTHR43229">
    <property type="entry name" value="NODULATION PROTEIN J"/>
    <property type="match status" value="1"/>
</dbReference>
<feature type="transmembrane region" description="Helical" evidence="5">
    <location>
        <begin position="175"/>
        <end position="194"/>
    </location>
</feature>
<dbReference type="GO" id="GO:0140359">
    <property type="term" value="F:ABC-type transporter activity"/>
    <property type="evidence" value="ECO:0007669"/>
    <property type="project" value="InterPro"/>
</dbReference>
<feature type="domain" description="ABC transmembrane type-2" evidence="6">
    <location>
        <begin position="26"/>
        <end position="256"/>
    </location>
</feature>
<dbReference type="InterPro" id="IPR047817">
    <property type="entry name" value="ABC2_TM_bact-type"/>
</dbReference>
<evidence type="ECO:0000256" key="1">
    <source>
        <dbReference type="ARBA" id="ARBA00004141"/>
    </source>
</evidence>
<evidence type="ECO:0000256" key="4">
    <source>
        <dbReference type="ARBA" id="ARBA00023136"/>
    </source>
</evidence>
<keyword evidence="2 5" id="KW-0812">Transmembrane</keyword>
<feature type="transmembrane region" description="Helical" evidence="5">
    <location>
        <begin position="231"/>
        <end position="253"/>
    </location>
</feature>
<evidence type="ECO:0000313" key="7">
    <source>
        <dbReference type="EMBL" id="QNO55525.1"/>
    </source>
</evidence>
<sequence>MKQTLSIQAIYVLWLREMKGMWRAKSRVVGSLGMPIFFLLFLGLGLEHASMPGLPAGVDYVAFLTPGIIGMTLLFSSMFAGISVLWDKEFGFLKEVMVAPVSRLSIVLGRTAGGSTISIMQGLLILALSTLLGFKIRGVIPVMLAIVFMCLISFTFIGLGLIFASRMRDMQGFTLIVNFVMFPTFLLSGALFPVQDLPSWLVPVCYANPLTYGVDGLRGVLLGAEASGVPILLDFVLITVFSIGMVGMGSYLFESTEVER</sequence>
<evidence type="ECO:0000256" key="3">
    <source>
        <dbReference type="ARBA" id="ARBA00022989"/>
    </source>
</evidence>
<feature type="transmembrane region" description="Helical" evidence="5">
    <location>
        <begin position="140"/>
        <end position="163"/>
    </location>
</feature>
<dbReference type="PROSITE" id="PS51012">
    <property type="entry name" value="ABC_TM2"/>
    <property type="match status" value="1"/>
</dbReference>
<dbReference type="PRINTS" id="PR00164">
    <property type="entry name" value="ABC2TRNSPORT"/>
</dbReference>
<accession>A0A7G9Z5J1</accession>
<dbReference type="GO" id="GO:0043190">
    <property type="term" value="C:ATP-binding cassette (ABC) transporter complex"/>
    <property type="evidence" value="ECO:0007669"/>
    <property type="project" value="InterPro"/>
</dbReference>
<feature type="transmembrane region" description="Helical" evidence="5">
    <location>
        <begin position="107"/>
        <end position="134"/>
    </location>
</feature>
<dbReference type="Pfam" id="PF01061">
    <property type="entry name" value="ABC2_membrane"/>
    <property type="match status" value="1"/>
</dbReference>
<evidence type="ECO:0000256" key="2">
    <source>
        <dbReference type="ARBA" id="ARBA00022692"/>
    </source>
</evidence>
<keyword evidence="4 5" id="KW-0472">Membrane</keyword>
<protein>
    <recommendedName>
        <fullName evidence="6">ABC transmembrane type-2 domain-containing protein</fullName>
    </recommendedName>
</protein>
<dbReference type="PIRSF" id="PIRSF006648">
    <property type="entry name" value="DrrB"/>
    <property type="match status" value="1"/>
</dbReference>
<dbReference type="AlphaFoldDB" id="A0A7G9Z5J1"/>
<dbReference type="EMBL" id="MT631617">
    <property type="protein sequence ID" value="QNO55525.1"/>
    <property type="molecule type" value="Genomic_DNA"/>
</dbReference>
<dbReference type="InterPro" id="IPR013525">
    <property type="entry name" value="ABC2_TM"/>
</dbReference>
<dbReference type="InterPro" id="IPR000412">
    <property type="entry name" value="ABC_2_transport"/>
</dbReference>
<evidence type="ECO:0000256" key="5">
    <source>
        <dbReference type="SAM" id="Phobius"/>
    </source>
</evidence>
<gene>
    <name evidence="7" type="ORF">IBJMOJJD_00010</name>
</gene>
<reference evidence="7" key="1">
    <citation type="submission" date="2020-06" db="EMBL/GenBank/DDBJ databases">
        <title>Unique genomic features of the anaerobic methanotrophic archaea.</title>
        <authorList>
            <person name="Chadwick G.L."/>
            <person name="Skennerton C.T."/>
            <person name="Laso-Perez R."/>
            <person name="Leu A.O."/>
            <person name="Speth D.R."/>
            <person name="Yu H."/>
            <person name="Morgan-Lang C."/>
            <person name="Hatzenpichler R."/>
            <person name="Goudeau D."/>
            <person name="Malmstrom R."/>
            <person name="Brazelton W.J."/>
            <person name="Woyke T."/>
            <person name="Hallam S.J."/>
            <person name="Tyson G.W."/>
            <person name="Wegener G."/>
            <person name="Boetius A."/>
            <person name="Orphan V."/>
        </authorList>
    </citation>
    <scope>NUCLEOTIDE SEQUENCE</scope>
</reference>
<proteinExistence type="predicted"/>
<dbReference type="InterPro" id="IPR051784">
    <property type="entry name" value="Nod_factor_ABC_transporter"/>
</dbReference>
<keyword evidence="3 5" id="KW-1133">Transmembrane helix</keyword>